<dbReference type="PANTHER" id="PTHR24320">
    <property type="entry name" value="RETINOL DEHYDROGENASE"/>
    <property type="match status" value="1"/>
</dbReference>
<dbReference type="Gene3D" id="3.40.50.720">
    <property type="entry name" value="NAD(P)-binding Rossmann-like Domain"/>
    <property type="match status" value="1"/>
</dbReference>
<keyword evidence="2" id="KW-0560">Oxidoreductase</keyword>
<evidence type="ECO:0000313" key="4">
    <source>
        <dbReference type="Proteomes" id="UP001056384"/>
    </source>
</evidence>
<dbReference type="SUPFAM" id="SSF51735">
    <property type="entry name" value="NAD(P)-binding Rossmann-fold domains"/>
    <property type="match status" value="1"/>
</dbReference>
<protein>
    <submittedName>
        <fullName evidence="3">NAD(P)-binding domain superfamily</fullName>
    </submittedName>
</protein>
<keyword evidence="4" id="KW-1185">Reference proteome</keyword>
<evidence type="ECO:0000256" key="1">
    <source>
        <dbReference type="ARBA" id="ARBA00006484"/>
    </source>
</evidence>
<accession>A0A9Q9ATD2</accession>
<name>A0A9Q9ATD2_9PEZI</name>
<sequence length="201" mass="22320">MANAGIMAHPPGLTKDGYELQFGTDHMGHALLVKLLTPLLLKTAKRPESKDVRMVWDTSLGHKGHNPKGIEFSKLKTDHSDIVPIYGLQGALGPWVRYAQSKLANLLYARAHAKRYPQITSVSIHPGVSATGLVGGLTWAQKAFVYTTSYMMMIPAEIQVEKGTFYMPVGKKGTTTARGNDADLEQKLWEWTEEELKSWQL</sequence>
<evidence type="ECO:0000313" key="3">
    <source>
        <dbReference type="EMBL" id="USW52195.1"/>
    </source>
</evidence>
<evidence type="ECO:0000256" key="2">
    <source>
        <dbReference type="ARBA" id="ARBA00023002"/>
    </source>
</evidence>
<organism evidence="3 4">
    <name type="scientific">Septoria linicola</name>
    <dbReference type="NCBI Taxonomy" id="215465"/>
    <lineage>
        <taxon>Eukaryota</taxon>
        <taxon>Fungi</taxon>
        <taxon>Dikarya</taxon>
        <taxon>Ascomycota</taxon>
        <taxon>Pezizomycotina</taxon>
        <taxon>Dothideomycetes</taxon>
        <taxon>Dothideomycetidae</taxon>
        <taxon>Mycosphaerellales</taxon>
        <taxon>Mycosphaerellaceae</taxon>
        <taxon>Septoria</taxon>
    </lineage>
</organism>
<comment type="similarity">
    <text evidence="1">Belongs to the short-chain dehydrogenases/reductases (SDR) family.</text>
</comment>
<dbReference type="GO" id="GO:0016491">
    <property type="term" value="F:oxidoreductase activity"/>
    <property type="evidence" value="ECO:0007669"/>
    <property type="project" value="UniProtKB-KW"/>
</dbReference>
<dbReference type="PANTHER" id="PTHR24320:SF154">
    <property type="entry name" value="OXIDOREDUCTASE, SHORT-CHAIN DEHYDROGENASE_REDUCTASE FAMILY (AFU_ORTHOLOGUE AFUA_2G04560)"/>
    <property type="match status" value="1"/>
</dbReference>
<dbReference type="OrthoDB" id="191139at2759"/>
<reference evidence="3" key="1">
    <citation type="submission" date="2022-06" db="EMBL/GenBank/DDBJ databases">
        <title>Complete genome sequences of two strains of the flax pathogen Septoria linicola.</title>
        <authorList>
            <person name="Lapalu N."/>
            <person name="Simon A."/>
            <person name="Demenou B."/>
            <person name="Paumier D."/>
            <person name="Guillot M.-P."/>
            <person name="Gout L."/>
            <person name="Valade R."/>
        </authorList>
    </citation>
    <scope>NUCLEOTIDE SEQUENCE</scope>
    <source>
        <strain evidence="3">SE15195</strain>
    </source>
</reference>
<dbReference type="EMBL" id="CP099421">
    <property type="protein sequence ID" value="USW52195.1"/>
    <property type="molecule type" value="Genomic_DNA"/>
</dbReference>
<dbReference type="InterPro" id="IPR036291">
    <property type="entry name" value="NAD(P)-bd_dom_sf"/>
</dbReference>
<proteinExistence type="inferred from homology"/>
<gene>
    <name evidence="3" type="ORF">Slin15195_G055140</name>
</gene>
<dbReference type="Proteomes" id="UP001056384">
    <property type="component" value="Chromosome 4"/>
</dbReference>
<dbReference type="AlphaFoldDB" id="A0A9Q9ATD2"/>